<accession>A0ABR3FH35</accession>
<dbReference type="EMBL" id="JBAHYK010000378">
    <property type="protein sequence ID" value="KAL0574656.1"/>
    <property type="molecule type" value="Genomic_DNA"/>
</dbReference>
<protein>
    <submittedName>
        <fullName evidence="1">Uncharacterized protein</fullName>
    </submittedName>
</protein>
<evidence type="ECO:0000313" key="1">
    <source>
        <dbReference type="EMBL" id="KAL0574656.1"/>
    </source>
</evidence>
<dbReference type="Proteomes" id="UP001465976">
    <property type="component" value="Unassembled WGS sequence"/>
</dbReference>
<gene>
    <name evidence="1" type="ORF">V5O48_007302</name>
</gene>
<organism evidence="1 2">
    <name type="scientific">Marasmius crinis-equi</name>
    <dbReference type="NCBI Taxonomy" id="585013"/>
    <lineage>
        <taxon>Eukaryota</taxon>
        <taxon>Fungi</taxon>
        <taxon>Dikarya</taxon>
        <taxon>Basidiomycota</taxon>
        <taxon>Agaricomycotina</taxon>
        <taxon>Agaricomycetes</taxon>
        <taxon>Agaricomycetidae</taxon>
        <taxon>Agaricales</taxon>
        <taxon>Marasmiineae</taxon>
        <taxon>Marasmiaceae</taxon>
        <taxon>Marasmius</taxon>
    </lineage>
</organism>
<reference evidence="1 2" key="1">
    <citation type="submission" date="2024-02" db="EMBL/GenBank/DDBJ databases">
        <title>A draft genome for the cacao thread blight pathogen Marasmius crinis-equi.</title>
        <authorList>
            <person name="Cohen S.P."/>
            <person name="Baruah I.K."/>
            <person name="Amoako-Attah I."/>
            <person name="Bukari Y."/>
            <person name="Meinhardt L.W."/>
            <person name="Bailey B.A."/>
        </authorList>
    </citation>
    <scope>NUCLEOTIDE SEQUENCE [LARGE SCALE GENOMIC DNA]</scope>
    <source>
        <strain evidence="1 2">GH-76</strain>
    </source>
</reference>
<sequence>MSPPEKSITLKVRIRELEQSIERLLASLGLNELKESKKLSREAVDAWDTVDQHIALDSTHWLRRGQKLEQTLKDTISLGDEIVSYKGTMRGTILSFIGANPFKEQIQRLENELREQRDYFTACLGPGMWNSTGYSNYIEKHGDDFTNSTVERTSRDVYNYHGTTYNTYN</sequence>
<name>A0ABR3FH35_9AGAR</name>
<comment type="caution">
    <text evidence="1">The sequence shown here is derived from an EMBL/GenBank/DDBJ whole genome shotgun (WGS) entry which is preliminary data.</text>
</comment>
<proteinExistence type="predicted"/>
<keyword evidence="2" id="KW-1185">Reference proteome</keyword>
<evidence type="ECO:0000313" key="2">
    <source>
        <dbReference type="Proteomes" id="UP001465976"/>
    </source>
</evidence>